<dbReference type="STRING" id="463014.BAU07_17950"/>
<evidence type="ECO:0000259" key="2">
    <source>
        <dbReference type="Pfam" id="PF07811"/>
    </source>
</evidence>
<reference evidence="3 4" key="1">
    <citation type="submission" date="2016-06" db="EMBL/GenBank/DDBJ databases">
        <title>Complete genome sequences of Bordetella bronchialis and Bordetella flabilis.</title>
        <authorList>
            <person name="LiPuma J.J."/>
            <person name="Spilker T."/>
        </authorList>
    </citation>
    <scope>NUCLEOTIDE SEQUENCE [LARGE SCALE GENOMIC DNA]</scope>
    <source>
        <strain evidence="3 4">AU10664</strain>
    </source>
</reference>
<dbReference type="Pfam" id="PF07811">
    <property type="entry name" value="TadE"/>
    <property type="match status" value="1"/>
</dbReference>
<name>A0A193GHI9_9BORD</name>
<evidence type="ECO:0000313" key="3">
    <source>
        <dbReference type="EMBL" id="ANN78749.1"/>
    </source>
</evidence>
<gene>
    <name evidence="3" type="ORF">BAU07_17950</name>
</gene>
<dbReference type="AlphaFoldDB" id="A0A193GHI9"/>
<dbReference type="Proteomes" id="UP000091926">
    <property type="component" value="Chromosome"/>
</dbReference>
<feature type="region of interest" description="Disordered" evidence="1">
    <location>
        <begin position="256"/>
        <end position="301"/>
    </location>
</feature>
<sequence>MLFGITLATQACAIPRYPPRQHGAAMVEFATAALPLLVAGLLVVEAARWHVVRQILNLALLDAARAGATAHARPQVIDDAFEHGLLPLFVPPGQHRSAHARMRADLLEVTRRTGLLPWRIDILAPSGTAYADFGDAALRVDGARGLPVINNDYQAEQHARRRSQGWHDGRGPLSGQTIFEANTLRLRLTYIHAPLVPAVRAVLRAIGAAAPMDQAALRAGMLTMVMEMALPMQSHPVHWPAPQGSYRAARAALGTADPRTRRPGQQDGRWAPFAAPVGAGSERRLPTAPAPRAWPPPQASVAPTVASRLTAPGPAGDAASDLHPAACGVLLCCVE</sequence>
<protein>
    <recommendedName>
        <fullName evidence="2">TadE-like domain-containing protein</fullName>
    </recommendedName>
</protein>
<dbReference type="EMBL" id="CP016172">
    <property type="protein sequence ID" value="ANN78749.1"/>
    <property type="molecule type" value="Genomic_DNA"/>
</dbReference>
<feature type="domain" description="TadE-like" evidence="2">
    <location>
        <begin position="23"/>
        <end position="65"/>
    </location>
</feature>
<evidence type="ECO:0000256" key="1">
    <source>
        <dbReference type="SAM" id="MobiDB-lite"/>
    </source>
</evidence>
<proteinExistence type="predicted"/>
<dbReference type="InterPro" id="IPR012495">
    <property type="entry name" value="TadE-like_dom"/>
</dbReference>
<organism evidence="3 4">
    <name type="scientific">Bordetella flabilis</name>
    <dbReference type="NCBI Taxonomy" id="463014"/>
    <lineage>
        <taxon>Bacteria</taxon>
        <taxon>Pseudomonadati</taxon>
        <taxon>Pseudomonadota</taxon>
        <taxon>Betaproteobacteria</taxon>
        <taxon>Burkholderiales</taxon>
        <taxon>Alcaligenaceae</taxon>
        <taxon>Bordetella</taxon>
    </lineage>
</organism>
<evidence type="ECO:0000313" key="4">
    <source>
        <dbReference type="Proteomes" id="UP000091926"/>
    </source>
</evidence>
<dbReference type="KEGG" id="bfz:BAU07_17950"/>
<dbReference type="RefSeq" id="WP_066660340.1">
    <property type="nucleotide sequence ID" value="NZ_CBCSCL010000004.1"/>
</dbReference>
<keyword evidence="4" id="KW-1185">Reference proteome</keyword>
<feature type="compositionally biased region" description="Pro residues" evidence="1">
    <location>
        <begin position="288"/>
        <end position="298"/>
    </location>
</feature>
<accession>A0A193GHI9</accession>